<dbReference type="PANTHER" id="PTHR14969">
    <property type="entry name" value="SPHINGOSINE-1-PHOSPHATE PHOSPHOHYDROLASE"/>
    <property type="match status" value="1"/>
</dbReference>
<dbReference type="Pfam" id="PF01569">
    <property type="entry name" value="PAP2"/>
    <property type="match status" value="1"/>
</dbReference>
<reference evidence="3 4" key="1">
    <citation type="submission" date="2021-03" db="EMBL/GenBank/DDBJ databases">
        <authorList>
            <person name="Kanchanasin P."/>
            <person name="Saeng-In P."/>
            <person name="Phongsopitanun W."/>
            <person name="Yuki M."/>
            <person name="Kudo T."/>
            <person name="Ohkuma M."/>
            <person name="Tanasupawat S."/>
        </authorList>
    </citation>
    <scope>NUCLEOTIDE SEQUENCE [LARGE SCALE GENOMIC DNA]</scope>
    <source>
        <strain evidence="3 4">L46</strain>
    </source>
</reference>
<gene>
    <name evidence="3" type="ORF">J4557_22165</name>
</gene>
<accession>A0ABS3R1V1</accession>
<dbReference type="Gene3D" id="1.20.144.10">
    <property type="entry name" value="Phosphatidic acid phosphatase type 2/haloperoxidase"/>
    <property type="match status" value="1"/>
</dbReference>
<keyword evidence="4" id="KW-1185">Reference proteome</keyword>
<evidence type="ECO:0000256" key="1">
    <source>
        <dbReference type="SAM" id="Phobius"/>
    </source>
</evidence>
<name>A0ABS3R1V1_9ACTN</name>
<dbReference type="CDD" id="cd03392">
    <property type="entry name" value="PAP2_like_2"/>
    <property type="match status" value="1"/>
</dbReference>
<comment type="caution">
    <text evidence="3">The sequence shown here is derived from an EMBL/GenBank/DDBJ whole genome shotgun (WGS) entry which is preliminary data.</text>
</comment>
<dbReference type="SMART" id="SM00014">
    <property type="entry name" value="acidPPc"/>
    <property type="match status" value="1"/>
</dbReference>
<organism evidence="3 4">
    <name type="scientific">Actinomadura nitritigenes</name>
    <dbReference type="NCBI Taxonomy" id="134602"/>
    <lineage>
        <taxon>Bacteria</taxon>
        <taxon>Bacillati</taxon>
        <taxon>Actinomycetota</taxon>
        <taxon>Actinomycetes</taxon>
        <taxon>Streptosporangiales</taxon>
        <taxon>Thermomonosporaceae</taxon>
        <taxon>Actinomadura</taxon>
    </lineage>
</organism>
<dbReference type="RefSeq" id="WP_208268633.1">
    <property type="nucleotide sequence ID" value="NZ_BAAAGM010000037.1"/>
</dbReference>
<dbReference type="Proteomes" id="UP000666915">
    <property type="component" value="Unassembled WGS sequence"/>
</dbReference>
<sequence>MGVLKRASAAAETPAAALTVLSLGFALALAALSVEVAAKHTGRWDRPVHAWFVGHRYGAVTGPMETLTWLGSTAVLVPLLLAIGGYLVWSRRSLSTPLFVWAAFAGAVILGETGKVISGRARPPAADMITRAGGYAFPSGHSVQAMTGWGLLAVLAVGSGTLRRRTRLALAWACAVVIVLVGTSRLYLGVHWLSDVIGGFLLGAAWLSLLLAFRAGRGRLGPPPPRTVVLVEGDDLAQDDDVWEDTDTS</sequence>
<feature type="transmembrane region" description="Helical" evidence="1">
    <location>
        <begin position="196"/>
        <end position="216"/>
    </location>
</feature>
<feature type="transmembrane region" description="Helical" evidence="1">
    <location>
        <begin position="67"/>
        <end position="89"/>
    </location>
</feature>
<dbReference type="SUPFAM" id="SSF48317">
    <property type="entry name" value="Acid phosphatase/Vanadium-dependent haloperoxidase"/>
    <property type="match status" value="1"/>
</dbReference>
<evidence type="ECO:0000313" key="3">
    <source>
        <dbReference type="EMBL" id="MBO2440238.1"/>
    </source>
</evidence>
<keyword evidence="1" id="KW-0472">Membrane</keyword>
<proteinExistence type="predicted"/>
<feature type="transmembrane region" description="Helical" evidence="1">
    <location>
        <begin position="137"/>
        <end position="157"/>
    </location>
</feature>
<dbReference type="EMBL" id="JAGEOK010000014">
    <property type="protein sequence ID" value="MBO2440238.1"/>
    <property type="molecule type" value="Genomic_DNA"/>
</dbReference>
<dbReference type="InterPro" id="IPR036938">
    <property type="entry name" value="PAP2/HPO_sf"/>
</dbReference>
<dbReference type="PANTHER" id="PTHR14969:SF13">
    <property type="entry name" value="AT30094P"/>
    <property type="match status" value="1"/>
</dbReference>
<evidence type="ECO:0000259" key="2">
    <source>
        <dbReference type="SMART" id="SM00014"/>
    </source>
</evidence>
<protein>
    <submittedName>
        <fullName evidence="3">Phosphatase PAP2 family protein</fullName>
    </submittedName>
</protein>
<keyword evidence="1" id="KW-1133">Transmembrane helix</keyword>
<feature type="domain" description="Phosphatidic acid phosphatase type 2/haloperoxidase" evidence="2">
    <location>
        <begin position="96"/>
        <end position="211"/>
    </location>
</feature>
<keyword evidence="1" id="KW-0812">Transmembrane</keyword>
<evidence type="ECO:0000313" key="4">
    <source>
        <dbReference type="Proteomes" id="UP000666915"/>
    </source>
</evidence>
<feature type="transmembrane region" description="Helical" evidence="1">
    <location>
        <begin position="169"/>
        <end position="190"/>
    </location>
</feature>
<dbReference type="InterPro" id="IPR000326">
    <property type="entry name" value="PAP2/HPO"/>
</dbReference>